<keyword evidence="11 12" id="KW-0119">Carbohydrate metabolism</keyword>
<dbReference type="EC" id="2.7.1.15" evidence="2 12"/>
<dbReference type="GO" id="GO:0046872">
    <property type="term" value="F:metal ion binding"/>
    <property type="evidence" value="ECO:0007669"/>
    <property type="project" value="UniProtKB-KW"/>
</dbReference>
<dbReference type="PANTHER" id="PTHR10584:SF166">
    <property type="entry name" value="RIBOKINASE"/>
    <property type="match status" value="1"/>
</dbReference>
<feature type="binding site" evidence="12">
    <location>
        <begin position="246"/>
        <end position="247"/>
    </location>
    <ligand>
        <name>ATP</name>
        <dbReference type="ChEBI" id="CHEBI:30616"/>
    </ligand>
</feature>
<evidence type="ECO:0000256" key="11">
    <source>
        <dbReference type="ARBA" id="ARBA00023277"/>
    </source>
</evidence>
<dbReference type="PANTHER" id="PTHR10584">
    <property type="entry name" value="SUGAR KINASE"/>
    <property type="match status" value="1"/>
</dbReference>
<dbReference type="InterPro" id="IPR002139">
    <property type="entry name" value="Ribo/fructo_kinase"/>
</dbReference>
<feature type="binding site" evidence="12">
    <location>
        <begin position="215"/>
        <end position="220"/>
    </location>
    <ligand>
        <name>ATP</name>
        <dbReference type="ChEBI" id="CHEBI:30616"/>
    </ligand>
</feature>
<evidence type="ECO:0000256" key="10">
    <source>
        <dbReference type="ARBA" id="ARBA00022958"/>
    </source>
</evidence>
<dbReference type="KEGG" id="nti:DNFV4_00503"/>
<keyword evidence="7 12" id="KW-0418">Kinase</keyword>
<feature type="binding site" evidence="12">
    <location>
        <position position="280"/>
    </location>
    <ligand>
        <name>K(+)</name>
        <dbReference type="ChEBI" id="CHEBI:29103"/>
    </ligand>
</feature>
<feature type="binding site" evidence="12">
    <location>
        <position position="241"/>
    </location>
    <ligand>
        <name>K(+)</name>
        <dbReference type="ChEBI" id="CHEBI:29103"/>
    </ligand>
</feature>
<dbReference type="CDD" id="cd01174">
    <property type="entry name" value="ribokinase"/>
    <property type="match status" value="1"/>
</dbReference>
<dbReference type="SUPFAM" id="SSF53613">
    <property type="entry name" value="Ribokinase-like"/>
    <property type="match status" value="1"/>
</dbReference>
<comment type="pathway">
    <text evidence="12">Carbohydrate metabolism; D-ribose degradation; D-ribose 5-phosphate from beta-D-ribopyranose: step 2/2.</text>
</comment>
<dbReference type="Pfam" id="PF00294">
    <property type="entry name" value="PfkB"/>
    <property type="match status" value="1"/>
</dbReference>
<comment type="caution">
    <text evidence="12">Lacks conserved residue(s) required for the propagation of feature annotation.</text>
</comment>
<comment type="catalytic activity">
    <reaction evidence="12">
        <text>D-ribose + ATP = D-ribose 5-phosphate + ADP + H(+)</text>
        <dbReference type="Rhea" id="RHEA:13697"/>
        <dbReference type="ChEBI" id="CHEBI:15378"/>
        <dbReference type="ChEBI" id="CHEBI:30616"/>
        <dbReference type="ChEBI" id="CHEBI:47013"/>
        <dbReference type="ChEBI" id="CHEBI:78346"/>
        <dbReference type="ChEBI" id="CHEBI:456216"/>
        <dbReference type="EC" id="2.7.1.15"/>
    </reaction>
</comment>
<comment type="subunit">
    <text evidence="12">Homodimer.</text>
</comment>
<feature type="binding site" evidence="12">
    <location>
        <position position="277"/>
    </location>
    <ligand>
        <name>K(+)</name>
        <dbReference type="ChEBI" id="CHEBI:29103"/>
    </ligand>
</feature>
<keyword evidence="10 12" id="KW-0630">Potassium</keyword>
<dbReference type="PROSITE" id="PS00584">
    <property type="entry name" value="PFKB_KINASES_2"/>
    <property type="match status" value="1"/>
</dbReference>
<dbReference type="GO" id="GO:0004747">
    <property type="term" value="F:ribokinase activity"/>
    <property type="evidence" value="ECO:0007669"/>
    <property type="project" value="UniProtKB-UniRule"/>
</dbReference>
<dbReference type="EMBL" id="OX365700">
    <property type="protein sequence ID" value="CAI4030079.1"/>
    <property type="molecule type" value="Genomic_DNA"/>
</dbReference>
<accession>A0AA86T183</accession>
<dbReference type="PRINTS" id="PR00990">
    <property type="entry name" value="RIBOKINASE"/>
</dbReference>
<feature type="binding site" evidence="12">
    <location>
        <position position="243"/>
    </location>
    <ligand>
        <name>K(+)</name>
        <dbReference type="ChEBI" id="CHEBI:29103"/>
    </ligand>
</feature>
<dbReference type="Proteomes" id="UP001179121">
    <property type="component" value="Chromosome"/>
</dbReference>
<dbReference type="InterPro" id="IPR011877">
    <property type="entry name" value="Ribokinase"/>
</dbReference>
<evidence type="ECO:0000256" key="8">
    <source>
        <dbReference type="ARBA" id="ARBA00022840"/>
    </source>
</evidence>
<feature type="domain" description="Carbohydrate kinase PfkB" evidence="13">
    <location>
        <begin position="1"/>
        <end position="288"/>
    </location>
</feature>
<evidence type="ECO:0000256" key="9">
    <source>
        <dbReference type="ARBA" id="ARBA00022842"/>
    </source>
</evidence>
<feature type="binding site" evidence="12">
    <location>
        <position position="247"/>
    </location>
    <ligand>
        <name>substrate</name>
    </ligand>
</feature>
<feature type="binding site" evidence="12">
    <location>
        <begin position="39"/>
        <end position="43"/>
    </location>
    <ligand>
        <name>substrate</name>
    </ligand>
</feature>
<name>A0AA86T183_9BACT</name>
<keyword evidence="6 12" id="KW-0547">Nucleotide-binding</keyword>
<feature type="binding site" evidence="12">
    <location>
        <position position="282"/>
    </location>
    <ligand>
        <name>K(+)</name>
        <dbReference type="ChEBI" id="CHEBI:29103"/>
    </ligand>
</feature>
<keyword evidence="15" id="KW-1185">Reference proteome</keyword>
<comment type="activity regulation">
    <text evidence="12">Activated by a monovalent cation that binds near, but not in, the active site. The most likely occupant of the site in vivo is potassium. Ion binding induces a conformational change that may alter substrate affinity.</text>
</comment>
<dbReference type="InterPro" id="IPR002173">
    <property type="entry name" value="Carboh/pur_kinase_PfkB_CS"/>
</dbReference>
<dbReference type="AlphaFoldDB" id="A0AA86T183"/>
<dbReference type="Gene3D" id="3.40.1190.20">
    <property type="match status" value="1"/>
</dbReference>
<keyword evidence="9 12" id="KW-0460">Magnesium</keyword>
<evidence type="ECO:0000313" key="15">
    <source>
        <dbReference type="Proteomes" id="UP001179121"/>
    </source>
</evidence>
<evidence type="ECO:0000256" key="4">
    <source>
        <dbReference type="ARBA" id="ARBA00022679"/>
    </source>
</evidence>
<keyword evidence="8 12" id="KW-0067">ATP-binding</keyword>
<keyword evidence="12" id="KW-0963">Cytoplasm</keyword>
<feature type="binding site" evidence="12">
    <location>
        <position position="184"/>
    </location>
    <ligand>
        <name>ATP</name>
        <dbReference type="ChEBI" id="CHEBI:30616"/>
    </ligand>
</feature>
<evidence type="ECO:0000256" key="7">
    <source>
        <dbReference type="ARBA" id="ARBA00022777"/>
    </source>
</evidence>
<gene>
    <name evidence="12" type="primary">rbsK</name>
    <name evidence="14" type="ORF">DNFV4_00503</name>
</gene>
<feature type="binding site" evidence="12">
    <location>
        <position position="286"/>
    </location>
    <ligand>
        <name>K(+)</name>
        <dbReference type="ChEBI" id="CHEBI:29103"/>
    </ligand>
</feature>
<evidence type="ECO:0000256" key="2">
    <source>
        <dbReference type="ARBA" id="ARBA00012035"/>
    </source>
</evidence>
<feature type="binding site" evidence="12">
    <location>
        <position position="140"/>
    </location>
    <ligand>
        <name>substrate</name>
    </ligand>
</feature>
<evidence type="ECO:0000256" key="6">
    <source>
        <dbReference type="ARBA" id="ARBA00022741"/>
    </source>
</evidence>
<dbReference type="RefSeq" id="WP_289267082.1">
    <property type="nucleotide sequence ID" value="NZ_OX365700.1"/>
</dbReference>
<dbReference type="NCBIfam" id="TIGR02152">
    <property type="entry name" value="D_ribokin_bact"/>
    <property type="match status" value="1"/>
</dbReference>
<dbReference type="GO" id="GO:0005829">
    <property type="term" value="C:cytosol"/>
    <property type="evidence" value="ECO:0007669"/>
    <property type="project" value="TreeGrafter"/>
</dbReference>
<evidence type="ECO:0000256" key="12">
    <source>
        <dbReference type="HAMAP-Rule" id="MF_01987"/>
    </source>
</evidence>
<dbReference type="GO" id="GO:0005524">
    <property type="term" value="F:ATP binding"/>
    <property type="evidence" value="ECO:0007669"/>
    <property type="project" value="UniProtKB-UniRule"/>
</dbReference>
<dbReference type="InterPro" id="IPR011611">
    <property type="entry name" value="PfkB_dom"/>
</dbReference>
<comment type="similarity">
    <text evidence="1">Belongs to the carbohydrate kinase pfkB family.</text>
</comment>
<comment type="subcellular location">
    <subcellularLocation>
        <location evidence="12">Cytoplasm</location>
    </subcellularLocation>
</comment>
<proteinExistence type="inferred from homology"/>
<dbReference type="HAMAP" id="MF_01987">
    <property type="entry name" value="Ribokinase"/>
    <property type="match status" value="1"/>
</dbReference>
<keyword evidence="4 12" id="KW-0808">Transferase</keyword>
<dbReference type="GO" id="GO:0019303">
    <property type="term" value="P:D-ribose catabolic process"/>
    <property type="evidence" value="ECO:0007669"/>
    <property type="project" value="UniProtKB-UniRule"/>
</dbReference>
<evidence type="ECO:0000256" key="3">
    <source>
        <dbReference type="ARBA" id="ARBA00016943"/>
    </source>
</evidence>
<feature type="active site" description="Proton acceptor" evidence="12">
    <location>
        <position position="247"/>
    </location>
</feature>
<comment type="similarity">
    <text evidence="12">Belongs to the carbohydrate kinase PfkB family. Ribokinase subfamily.</text>
</comment>
<evidence type="ECO:0000259" key="13">
    <source>
        <dbReference type="Pfam" id="PF00294"/>
    </source>
</evidence>
<comment type="function">
    <text evidence="12">Catalyzes the phosphorylation of ribose at O-5 in a reaction requiring ATP and magnesium. The resulting D-ribose-5-phosphate can then be used either for sythesis of nucleotides, histidine, and tryptophan, or as a component of the pentose phosphate pathway.</text>
</comment>
<sequence length="301" mass="31350">MPNVLVIGSSNLDLTVRLDRLPVVGETVSGGEFYQSFGGKGANQAVAARRAGADVLFVTKVGADANGEVIARHLVEQGIPAVGLRQDRRAPTGVALIVVDTHGRNMIAVAPGSNRLLTAEEIREHALAFEEAKVLLVQLEVPLAAVTQALTLAKAKGMTTILNPAPAQSLPDRLLKLVDIVTPNETEATVLTGQAVREAAARDLLARGVREVVVTLGEQGALWTNAAGMKAILPFKATPVDSTAAGDAFNGALAAALAEGRSLDRALRFASAAGALAVTKRGAQESMPGRREIEAVLDRVI</sequence>
<keyword evidence="5 12" id="KW-0479">Metal-binding</keyword>
<comment type="cofactor">
    <cofactor evidence="12">
        <name>Mg(2+)</name>
        <dbReference type="ChEBI" id="CHEBI:18420"/>
    </cofactor>
    <text evidence="12">Requires a divalent cation, most likely magnesium in vivo, as an electrophilic catalyst to aid phosphoryl group transfer. It is the chelate of the metal and the nucleotide that is the actual substrate.</text>
</comment>
<protein>
    <recommendedName>
        <fullName evidence="3 12">Ribokinase</fullName>
        <shortName evidence="12">RK</shortName>
        <ecNumber evidence="2 12">2.7.1.15</ecNumber>
    </recommendedName>
</protein>
<organism evidence="14 15">
    <name type="scientific">Nitrospira tepida</name>
    <dbReference type="NCBI Taxonomy" id="2973512"/>
    <lineage>
        <taxon>Bacteria</taxon>
        <taxon>Pseudomonadati</taxon>
        <taxon>Nitrospirota</taxon>
        <taxon>Nitrospiria</taxon>
        <taxon>Nitrospirales</taxon>
        <taxon>Nitrospiraceae</taxon>
        <taxon>Nitrospira</taxon>
    </lineage>
</organism>
<feature type="binding site" evidence="12">
    <location>
        <begin position="11"/>
        <end position="13"/>
    </location>
    <ligand>
        <name>substrate</name>
    </ligand>
</feature>
<evidence type="ECO:0000313" key="14">
    <source>
        <dbReference type="EMBL" id="CAI4030079.1"/>
    </source>
</evidence>
<evidence type="ECO:0000256" key="5">
    <source>
        <dbReference type="ARBA" id="ARBA00022723"/>
    </source>
</evidence>
<evidence type="ECO:0000256" key="1">
    <source>
        <dbReference type="ARBA" id="ARBA00005380"/>
    </source>
</evidence>
<dbReference type="InterPro" id="IPR029056">
    <property type="entry name" value="Ribokinase-like"/>
</dbReference>
<reference evidence="14" key="1">
    <citation type="submission" date="2022-10" db="EMBL/GenBank/DDBJ databases">
        <authorList>
            <person name="Koch H."/>
        </authorList>
    </citation>
    <scope>NUCLEOTIDE SEQUENCE</scope>
    <source>
        <strain evidence="14">DNF</strain>
    </source>
</reference>